<dbReference type="Pfam" id="PF12254">
    <property type="entry name" value="DNA_pol_alpha_N"/>
    <property type="match status" value="1"/>
</dbReference>
<keyword evidence="4 12" id="KW-0548">Nucleotidyltransferase</keyword>
<dbReference type="InterPro" id="IPR017964">
    <property type="entry name" value="DNA-dir_DNA_pol_B_CS"/>
</dbReference>
<dbReference type="InterPro" id="IPR045846">
    <property type="entry name" value="POLBc_alpha"/>
</dbReference>
<evidence type="ECO:0000256" key="2">
    <source>
        <dbReference type="ARBA" id="ARBA00005755"/>
    </source>
</evidence>
<comment type="similarity">
    <text evidence="2 12">Belongs to the DNA polymerase type-B family.</text>
</comment>
<feature type="compositionally biased region" description="Acidic residues" evidence="13">
    <location>
        <begin position="73"/>
        <end position="91"/>
    </location>
</feature>
<evidence type="ECO:0000256" key="10">
    <source>
        <dbReference type="ARBA" id="ARBA00023125"/>
    </source>
</evidence>
<keyword evidence="11" id="KW-0539">Nucleus</keyword>
<dbReference type="PANTHER" id="PTHR45861:SF1">
    <property type="entry name" value="DNA POLYMERASE ALPHA CATALYTIC SUBUNIT"/>
    <property type="match status" value="1"/>
</dbReference>
<evidence type="ECO:0000256" key="3">
    <source>
        <dbReference type="ARBA" id="ARBA00022679"/>
    </source>
</evidence>
<dbReference type="Proteomes" id="UP001432216">
    <property type="component" value="Chromosome 6"/>
</dbReference>
<dbReference type="EC" id="2.7.7.7" evidence="12"/>
<organism evidence="18 19">
    <name type="scientific">Cryptococcus decagattii</name>
    <dbReference type="NCBI Taxonomy" id="1859122"/>
    <lineage>
        <taxon>Eukaryota</taxon>
        <taxon>Fungi</taxon>
        <taxon>Dikarya</taxon>
        <taxon>Basidiomycota</taxon>
        <taxon>Agaricomycotina</taxon>
        <taxon>Tremellomycetes</taxon>
        <taxon>Tremellales</taxon>
        <taxon>Cryptococcaceae</taxon>
        <taxon>Cryptococcus</taxon>
        <taxon>Cryptococcus gattii species complex</taxon>
    </lineage>
</organism>
<dbReference type="InterPro" id="IPR006172">
    <property type="entry name" value="DNA-dir_DNA_pol_B"/>
</dbReference>
<dbReference type="InterPro" id="IPR006133">
    <property type="entry name" value="DNA-dir_DNA_pol_B_exonuc"/>
</dbReference>
<dbReference type="Gene3D" id="2.40.50.730">
    <property type="match status" value="1"/>
</dbReference>
<dbReference type="InterPro" id="IPR012337">
    <property type="entry name" value="RNaseH-like_sf"/>
</dbReference>
<feature type="domain" description="DNA-directed DNA polymerase family B exonuclease" evidence="15">
    <location>
        <begin position="511"/>
        <end position="749"/>
    </location>
</feature>
<dbReference type="InterPro" id="IPR036397">
    <property type="entry name" value="RNaseH_sf"/>
</dbReference>
<dbReference type="InterPro" id="IPR006134">
    <property type="entry name" value="DNA-dir_DNA_pol_B_multi_dom"/>
</dbReference>
<feature type="compositionally biased region" description="Polar residues" evidence="13">
    <location>
        <begin position="181"/>
        <end position="194"/>
    </location>
</feature>
<evidence type="ECO:0000256" key="1">
    <source>
        <dbReference type="ARBA" id="ARBA00004123"/>
    </source>
</evidence>
<accession>A0ABZ2AW64</accession>
<dbReference type="SMART" id="SM00486">
    <property type="entry name" value="POLBc"/>
    <property type="match status" value="1"/>
</dbReference>
<dbReference type="RefSeq" id="XP_064722035.1">
    <property type="nucleotide sequence ID" value="XM_064865963.1"/>
</dbReference>
<feature type="region of interest" description="Disordered" evidence="13">
    <location>
        <begin position="163"/>
        <end position="248"/>
    </location>
</feature>
<feature type="domain" description="DNA polymerase alpha catalytic subunit N-terminal" evidence="17">
    <location>
        <begin position="6"/>
        <end position="68"/>
    </location>
</feature>
<dbReference type="Gene3D" id="3.90.1600.10">
    <property type="entry name" value="Palm domain of DNA polymerase"/>
    <property type="match status" value="2"/>
</dbReference>
<proteinExistence type="inferred from homology"/>
<evidence type="ECO:0000256" key="6">
    <source>
        <dbReference type="ARBA" id="ARBA00022723"/>
    </source>
</evidence>
<dbReference type="EMBL" id="CP143811">
    <property type="protein sequence ID" value="WVO22796.1"/>
    <property type="molecule type" value="Genomic_DNA"/>
</dbReference>
<dbReference type="CDD" id="cd05532">
    <property type="entry name" value="POLBc_alpha"/>
    <property type="match status" value="1"/>
</dbReference>
<dbReference type="Gene3D" id="1.10.132.60">
    <property type="entry name" value="DNA polymerase family B, C-terminal domain"/>
    <property type="match status" value="1"/>
</dbReference>
<feature type="compositionally biased region" description="Basic residues" evidence="13">
    <location>
        <begin position="95"/>
        <end position="104"/>
    </location>
</feature>
<keyword evidence="19" id="KW-1185">Reference proteome</keyword>
<dbReference type="InterPro" id="IPR043502">
    <property type="entry name" value="DNA/RNA_pol_sf"/>
</dbReference>
<dbReference type="GeneID" id="89990908"/>
<evidence type="ECO:0000256" key="11">
    <source>
        <dbReference type="ARBA" id="ARBA00023242"/>
    </source>
</evidence>
<dbReference type="PRINTS" id="PR00106">
    <property type="entry name" value="DNAPOLB"/>
</dbReference>
<dbReference type="InterPro" id="IPR042087">
    <property type="entry name" value="DNA_pol_B_thumb"/>
</dbReference>
<evidence type="ECO:0000259" key="15">
    <source>
        <dbReference type="Pfam" id="PF03104"/>
    </source>
</evidence>
<dbReference type="InterPro" id="IPR024647">
    <property type="entry name" value="DNA_pol_a_cat_su_N"/>
</dbReference>
<dbReference type="PANTHER" id="PTHR45861">
    <property type="entry name" value="DNA POLYMERASE ALPHA CATALYTIC SUBUNIT"/>
    <property type="match status" value="1"/>
</dbReference>
<keyword evidence="8" id="KW-0862">Zinc</keyword>
<evidence type="ECO:0000256" key="5">
    <source>
        <dbReference type="ARBA" id="ARBA00022705"/>
    </source>
</evidence>
<feature type="compositionally biased region" description="Basic and acidic residues" evidence="13">
    <location>
        <begin position="60"/>
        <end position="72"/>
    </location>
</feature>
<keyword evidence="5 12" id="KW-0235">DNA replication</keyword>
<evidence type="ECO:0000256" key="4">
    <source>
        <dbReference type="ARBA" id="ARBA00022695"/>
    </source>
</evidence>
<comment type="catalytic activity">
    <reaction evidence="12">
        <text>DNA(n) + a 2'-deoxyribonucleoside 5'-triphosphate = DNA(n+1) + diphosphate</text>
        <dbReference type="Rhea" id="RHEA:22508"/>
        <dbReference type="Rhea" id="RHEA-COMP:17339"/>
        <dbReference type="Rhea" id="RHEA-COMP:17340"/>
        <dbReference type="ChEBI" id="CHEBI:33019"/>
        <dbReference type="ChEBI" id="CHEBI:61560"/>
        <dbReference type="ChEBI" id="CHEBI:173112"/>
        <dbReference type="EC" id="2.7.7.7"/>
    </reaction>
</comment>
<keyword evidence="7" id="KW-0863">Zinc-finger</keyword>
<comment type="subcellular location">
    <subcellularLocation>
        <location evidence="1">Nucleus</location>
    </subcellularLocation>
</comment>
<protein>
    <recommendedName>
        <fullName evidence="12">DNA polymerase</fullName>
        <ecNumber evidence="12">2.7.7.7</ecNumber>
    </recommendedName>
</protein>
<feature type="domain" description="DNA-directed DNA polymerase family B multifunctional" evidence="14">
    <location>
        <begin position="818"/>
        <end position="1265"/>
    </location>
</feature>
<dbReference type="Gene3D" id="3.30.70.2820">
    <property type="match status" value="1"/>
</dbReference>
<dbReference type="Gene3D" id="3.30.420.10">
    <property type="entry name" value="Ribonuclease H-like superfamily/Ribonuclease H"/>
    <property type="match status" value="1"/>
</dbReference>
<keyword evidence="10 12" id="KW-0238">DNA-binding</keyword>
<evidence type="ECO:0000256" key="8">
    <source>
        <dbReference type="ARBA" id="ARBA00022833"/>
    </source>
</evidence>
<feature type="region of interest" description="Disordered" evidence="13">
    <location>
        <begin position="42"/>
        <end position="134"/>
    </location>
</feature>
<sequence>MSKNALQALREARAKGGRLSQWKPEETDIYDSVTDEQYRSIVGSRNDQGDFIEDDDGGDYVDHGLEDWNDAERYDEESEDEDDFEGEDEELREARKLKRAKAKAKALTNSGKAPKTSKHKSKATYSDYARPSTSSIYRAAAVPSAMQEDDFMANLLSSVTAASNETANRKRKSSPEIPSSDGYQAPSSDGSFFSSRKRYGADSDDEPVWDAKRGVMGKKPRVSDTTITPRRMSRDRNQDNGYSLDDTMDVDDEAVKPEPIDSEEDEEIQVRKARLPTATNKLNGSAGAKRRVINSTSVKNIVKRESTPITVITPKAEPEIEEVQSAKPRVNGKPKAKANAKHWSAIQESLAAFPSNQTSELDTVNAPVGSTKPENVLEEDGSLRFFWLDHLEQDGVVHLVGKVLDKQTGKYVSTCVSVTGIERCLYLKPRAKRFVRGFETDLDVSEEDVLDEFESFRSQVGIDQYRCKFVKRKYAFEDKDVEKGESDWLEVVYGFDQPAIPMDSSGATFSHVFGTNTTPFELFVVNQKIMGPSWLEIKDIAPSEKASSWCKLEFYVTDPSEVNPFSETDPSAPKDTPPFTIMSISLRTIVNHRENKTEILSVSMRTWDNYNIEDPTPPDQLRSQLNTIVRPIERFPKGLESKARTERSQFQTVKTERALLNSMLGMIYRYDPDVMVGHNFLGGGFEALLYRMKELKADHWSRIGRFRRKGMNVSKMGSNVKLMAGRLVADLSSDAAKGMISSTTWSLTEMTNTHLKVQREDIDPEDTAAYFDHTATSPDRLIKFIRLCEVDAFFQMAIAARVQILPLTKQLTNLAGNSWNLTLNGGRAVRNEFILLHEFHRLEYVCPDKAPYKVKTRPTGDDDEGTEDIIAMKGQRGKAKYAGGLVFEPKRGLWDKYIIIMDFNSLYPSIIQEYNIDFTTVDRDEDENENAEEEKIPDVPSGDVPQGVLPRIIATLVNRRRQVKALMKDKSSSPAKLLQYDIKQQALKLTANSMYGCLGFAGSRFSSRPLAALTTFKGREILTHTRELAESLQLDVVYGDTDSVFVNSNVTTYPEALKIANEFKKLVNERYKLLEIDLDAVFERILLLNKKKYAAVKIDEAGERSTEVKGLDMKRREFSKVSKDASAAVLKEILSGEATEVVVEKIHELLTKLGETVRNNDIPIDDYIIFKRLGKNPEDYPDKKSQPHVQVALRMKQKGATVRAHDVIPYIICLDEHGKGGRTASADRAFHPDDLRRQGSELRIDHEYYLDQQILHPVLRLCETIEGTERARLAECLGLDPLRYATTGTAEAQEKEFFTFDSQISDTDRFRDADPLNLICPSCSGETAFVGLPSASVMSNIRANGIVCNSCQSVIHPASLQLQLENQIRSHISKYYLGWMTCDGEGCGLRTRAMGVYGKRCLGFIKENCWGTMRLEYTDAQLYNQLLYYRSLFDVEKILNAVRGSQRFDEIRPLTTANQQVFSELVAVTDMYLDKNGRRYVDLKSLFGFMERIKI</sequence>
<dbReference type="Gene3D" id="1.10.3200.20">
    <property type="entry name" value="DNA Polymerase alpha, zinc finger"/>
    <property type="match status" value="1"/>
</dbReference>
<evidence type="ECO:0000313" key="19">
    <source>
        <dbReference type="Proteomes" id="UP001432216"/>
    </source>
</evidence>
<keyword evidence="3 12" id="KW-0808">Transferase</keyword>
<evidence type="ECO:0000259" key="16">
    <source>
        <dbReference type="Pfam" id="PF08996"/>
    </source>
</evidence>
<dbReference type="SUPFAM" id="SSF53098">
    <property type="entry name" value="Ribonuclease H-like"/>
    <property type="match status" value="1"/>
</dbReference>
<dbReference type="PROSITE" id="PS00116">
    <property type="entry name" value="DNA_POLYMERASE_B"/>
    <property type="match status" value="1"/>
</dbReference>
<keyword evidence="9 12" id="KW-0239">DNA-directed DNA polymerase</keyword>
<dbReference type="Pfam" id="PF03104">
    <property type="entry name" value="DNA_pol_B_exo1"/>
    <property type="match status" value="1"/>
</dbReference>
<evidence type="ECO:0000256" key="7">
    <source>
        <dbReference type="ARBA" id="ARBA00022771"/>
    </source>
</evidence>
<feature type="domain" description="Zinc finger DNA-directed DNA polymerase family B alpha" evidence="16">
    <location>
        <begin position="1302"/>
        <end position="1487"/>
    </location>
</feature>
<evidence type="ECO:0000259" key="17">
    <source>
        <dbReference type="Pfam" id="PF12254"/>
    </source>
</evidence>
<name>A0ABZ2AW64_9TREE</name>
<dbReference type="Pfam" id="PF00136">
    <property type="entry name" value="DNA_pol_B"/>
    <property type="match status" value="1"/>
</dbReference>
<gene>
    <name evidence="18" type="ORF">IAS62_004136</name>
</gene>
<evidence type="ECO:0000256" key="12">
    <source>
        <dbReference type="RuleBase" id="RU000442"/>
    </source>
</evidence>
<reference evidence="18 19" key="1">
    <citation type="submission" date="2024-01" db="EMBL/GenBank/DDBJ databases">
        <title>Comparative genomics of Cryptococcus and Kwoniella reveals pathogenesis evolution and contrasting modes of karyotype evolution via chromosome fusion or intercentromeric recombination.</title>
        <authorList>
            <person name="Coelho M.A."/>
            <person name="David-Palma M."/>
            <person name="Shea T."/>
            <person name="Bowers K."/>
            <person name="McGinley-Smith S."/>
            <person name="Mohammad A.W."/>
            <person name="Gnirke A."/>
            <person name="Yurkov A.M."/>
            <person name="Nowrousian M."/>
            <person name="Sun S."/>
            <person name="Cuomo C.A."/>
            <person name="Heitman J."/>
        </authorList>
    </citation>
    <scope>NUCLEOTIDE SEQUENCE [LARGE SCALE GENOMIC DNA]</scope>
    <source>
        <strain evidence="18 19">7685027</strain>
    </source>
</reference>
<evidence type="ECO:0000256" key="13">
    <source>
        <dbReference type="SAM" id="MobiDB-lite"/>
    </source>
</evidence>
<keyword evidence="6" id="KW-0479">Metal-binding</keyword>
<evidence type="ECO:0000313" key="18">
    <source>
        <dbReference type="EMBL" id="WVO22796.1"/>
    </source>
</evidence>
<dbReference type="InterPro" id="IPR038256">
    <property type="entry name" value="Pol_alpha_znc_sf"/>
</dbReference>
<dbReference type="InterPro" id="IPR015088">
    <property type="entry name" value="Znf_DNA-dir_DNA_pol_B_alpha"/>
</dbReference>
<evidence type="ECO:0000256" key="9">
    <source>
        <dbReference type="ARBA" id="ARBA00022932"/>
    </source>
</evidence>
<dbReference type="CDD" id="cd05776">
    <property type="entry name" value="DNA_polB_alpha_exo"/>
    <property type="match status" value="1"/>
</dbReference>
<dbReference type="InterPro" id="IPR023211">
    <property type="entry name" value="DNA_pol_palm_dom_sf"/>
</dbReference>
<dbReference type="SUPFAM" id="SSF56672">
    <property type="entry name" value="DNA/RNA polymerases"/>
    <property type="match status" value="1"/>
</dbReference>
<feature type="compositionally biased region" description="Acidic residues" evidence="13">
    <location>
        <begin position="50"/>
        <end position="59"/>
    </location>
</feature>
<dbReference type="Pfam" id="PF08996">
    <property type="entry name" value="zf-DNA_Pol"/>
    <property type="match status" value="1"/>
</dbReference>
<evidence type="ECO:0000259" key="14">
    <source>
        <dbReference type="Pfam" id="PF00136"/>
    </source>
</evidence>
<dbReference type="NCBIfam" id="TIGR00592">
    <property type="entry name" value="pol2"/>
    <property type="match status" value="1"/>
</dbReference>